<dbReference type="NCBIfam" id="NF004079">
    <property type="entry name" value="PRK05584.1"/>
    <property type="match status" value="1"/>
</dbReference>
<dbReference type="CDD" id="cd09008">
    <property type="entry name" value="MTAN"/>
    <property type="match status" value="1"/>
</dbReference>
<comment type="pathway">
    <text evidence="1">Amino-acid biosynthesis; L-methionine biosynthesis via salvage pathway; S-methyl-5-thio-alpha-D-ribose 1-phosphate from S-methyl-5'-thioadenosine (hydrolase route): step 1/2.</text>
</comment>
<evidence type="ECO:0000256" key="3">
    <source>
        <dbReference type="ARBA" id="ARBA00022605"/>
    </source>
</evidence>
<dbReference type="InterPro" id="IPR000845">
    <property type="entry name" value="Nucleoside_phosphorylase_d"/>
</dbReference>
<name>A0ABW3Y5T7_9FLAO</name>
<evidence type="ECO:0000256" key="4">
    <source>
        <dbReference type="ARBA" id="ARBA00022801"/>
    </source>
</evidence>
<dbReference type="Gene3D" id="3.40.50.1580">
    <property type="entry name" value="Nucleoside phosphorylase domain"/>
    <property type="match status" value="1"/>
</dbReference>
<sequence>MPIGIISAMPEEIEAVIDHMTTHRSHIKGMRTYHVGELYGREIVLVFSRWGKVAAATTATQLIEDFNLSEIVFTGVAGALDENINIGDIVVGKKMFQHDLDGSPIVKRYEVPLLGKTYFETDTKNRKKLTKACQNFLEVLDGFIPKNQAEKFGITAPKIIVGDIASGDQFISEKEEIKKIKSGLATVVCAEMEGAAVAQVCFEYAMPFSIFRTISDKANDNSHIDFPAFAKEIASNYALGILKNYLVNS</sequence>
<dbReference type="InterPro" id="IPR010049">
    <property type="entry name" value="MTA_SAH_Nsdase"/>
</dbReference>
<feature type="domain" description="Nucleoside phosphorylase" evidence="6">
    <location>
        <begin position="2"/>
        <end position="236"/>
    </location>
</feature>
<keyword evidence="7" id="KW-0326">Glycosidase</keyword>
<evidence type="ECO:0000313" key="8">
    <source>
        <dbReference type="Proteomes" id="UP001597201"/>
    </source>
</evidence>
<dbReference type="InterPro" id="IPR035994">
    <property type="entry name" value="Nucleoside_phosphorylase_sf"/>
</dbReference>
<evidence type="ECO:0000256" key="1">
    <source>
        <dbReference type="ARBA" id="ARBA00004945"/>
    </source>
</evidence>
<evidence type="ECO:0000256" key="5">
    <source>
        <dbReference type="ARBA" id="ARBA00023167"/>
    </source>
</evidence>
<dbReference type="Proteomes" id="UP001597201">
    <property type="component" value="Unassembled WGS sequence"/>
</dbReference>
<dbReference type="PANTHER" id="PTHR46832">
    <property type="entry name" value="5'-METHYLTHIOADENOSINE/S-ADENOSYLHOMOCYSTEINE NUCLEOSIDASE"/>
    <property type="match status" value="1"/>
</dbReference>
<dbReference type="RefSeq" id="WP_377178926.1">
    <property type="nucleotide sequence ID" value="NZ_JBHTMY010000003.1"/>
</dbReference>
<comment type="caution">
    <text evidence="7">The sequence shown here is derived from an EMBL/GenBank/DDBJ whole genome shotgun (WGS) entry which is preliminary data.</text>
</comment>
<keyword evidence="4 7" id="KW-0378">Hydrolase</keyword>
<evidence type="ECO:0000256" key="2">
    <source>
        <dbReference type="ARBA" id="ARBA00011974"/>
    </source>
</evidence>
<gene>
    <name evidence="7" type="ORF">ACFQ39_10830</name>
</gene>
<evidence type="ECO:0000313" key="7">
    <source>
        <dbReference type="EMBL" id="MFD1316114.1"/>
    </source>
</evidence>
<dbReference type="GO" id="GO:0008782">
    <property type="term" value="F:adenosylhomocysteine nucleosidase activity"/>
    <property type="evidence" value="ECO:0007669"/>
    <property type="project" value="UniProtKB-EC"/>
</dbReference>
<reference evidence="8" key="1">
    <citation type="journal article" date="2019" name="Int. J. Syst. Evol. Microbiol.">
        <title>The Global Catalogue of Microorganisms (GCM) 10K type strain sequencing project: providing services to taxonomists for standard genome sequencing and annotation.</title>
        <authorList>
            <consortium name="The Broad Institute Genomics Platform"/>
            <consortium name="The Broad Institute Genome Sequencing Center for Infectious Disease"/>
            <person name="Wu L."/>
            <person name="Ma J."/>
        </authorList>
    </citation>
    <scope>NUCLEOTIDE SEQUENCE [LARGE SCALE GENOMIC DNA]</scope>
    <source>
        <strain evidence="8">CCUG 61485</strain>
    </source>
</reference>
<dbReference type="SUPFAM" id="SSF53167">
    <property type="entry name" value="Purine and uridine phosphorylases"/>
    <property type="match status" value="1"/>
</dbReference>
<organism evidence="7 8">
    <name type="scientific">Namhaeicola litoreus</name>
    <dbReference type="NCBI Taxonomy" id="1052145"/>
    <lineage>
        <taxon>Bacteria</taxon>
        <taxon>Pseudomonadati</taxon>
        <taxon>Bacteroidota</taxon>
        <taxon>Flavobacteriia</taxon>
        <taxon>Flavobacteriales</taxon>
        <taxon>Flavobacteriaceae</taxon>
        <taxon>Namhaeicola</taxon>
    </lineage>
</organism>
<accession>A0ABW3Y5T7</accession>
<dbReference type="PANTHER" id="PTHR46832:SF1">
    <property type="entry name" value="5'-METHYLTHIOADENOSINE_S-ADENOSYLHOMOCYSTEINE NUCLEOSIDASE"/>
    <property type="match status" value="1"/>
</dbReference>
<keyword evidence="8" id="KW-1185">Reference proteome</keyword>
<evidence type="ECO:0000259" key="6">
    <source>
        <dbReference type="Pfam" id="PF01048"/>
    </source>
</evidence>
<keyword evidence="3" id="KW-0028">Amino-acid biosynthesis</keyword>
<proteinExistence type="predicted"/>
<dbReference type="EC" id="3.2.2.9" evidence="2"/>
<dbReference type="EMBL" id="JBHTMY010000003">
    <property type="protein sequence ID" value="MFD1316114.1"/>
    <property type="molecule type" value="Genomic_DNA"/>
</dbReference>
<dbReference type="NCBIfam" id="TIGR01704">
    <property type="entry name" value="MTA_SAH-Nsdase"/>
    <property type="match status" value="1"/>
</dbReference>
<keyword evidence="5" id="KW-0486">Methionine biosynthesis</keyword>
<protein>
    <recommendedName>
        <fullName evidence="2">adenosylhomocysteine nucleosidase</fullName>
        <ecNumber evidence="2">3.2.2.9</ecNumber>
    </recommendedName>
</protein>
<dbReference type="Pfam" id="PF01048">
    <property type="entry name" value="PNP_UDP_1"/>
    <property type="match status" value="1"/>
</dbReference>